<organism evidence="2 3">
    <name type="scientific">Pelagomonas calceolata</name>
    <dbReference type="NCBI Taxonomy" id="35677"/>
    <lineage>
        <taxon>Eukaryota</taxon>
        <taxon>Sar</taxon>
        <taxon>Stramenopiles</taxon>
        <taxon>Ochrophyta</taxon>
        <taxon>Pelagophyceae</taxon>
        <taxon>Pelagomonadales</taxon>
        <taxon>Pelagomonadaceae</taxon>
        <taxon>Pelagomonas</taxon>
    </lineage>
</organism>
<dbReference type="Gene3D" id="3.40.50.720">
    <property type="entry name" value="NAD(P)-binding Rossmann-like Domain"/>
    <property type="match status" value="1"/>
</dbReference>
<dbReference type="Pfam" id="PF01370">
    <property type="entry name" value="Epimerase"/>
    <property type="match status" value="1"/>
</dbReference>
<name>A0A8J2SDM8_9STRA</name>
<gene>
    <name evidence="2" type="ORF">PECAL_2P09190</name>
</gene>
<dbReference type="EMBL" id="CAKKNE010000002">
    <property type="protein sequence ID" value="CAH0367878.1"/>
    <property type="molecule type" value="Genomic_DNA"/>
</dbReference>
<dbReference type="GO" id="GO:0044877">
    <property type="term" value="F:protein-containing complex binding"/>
    <property type="evidence" value="ECO:0007669"/>
    <property type="project" value="TreeGrafter"/>
</dbReference>
<dbReference type="GO" id="GO:0005739">
    <property type="term" value="C:mitochondrion"/>
    <property type="evidence" value="ECO:0007669"/>
    <property type="project" value="TreeGrafter"/>
</dbReference>
<accession>A0A8J2SDM8</accession>
<dbReference type="AlphaFoldDB" id="A0A8J2SDM8"/>
<dbReference type="InterPro" id="IPR051207">
    <property type="entry name" value="ComplexI_NDUFA9_subunit"/>
</dbReference>
<dbReference type="OrthoDB" id="275457at2759"/>
<evidence type="ECO:0000259" key="1">
    <source>
        <dbReference type="Pfam" id="PF01370"/>
    </source>
</evidence>
<feature type="domain" description="NAD-dependent epimerase/dehydratase" evidence="1">
    <location>
        <begin position="56"/>
        <end position="280"/>
    </location>
</feature>
<reference evidence="2" key="1">
    <citation type="submission" date="2021-11" db="EMBL/GenBank/DDBJ databases">
        <authorList>
            <consortium name="Genoscope - CEA"/>
            <person name="William W."/>
        </authorList>
    </citation>
    <scope>NUCLEOTIDE SEQUENCE</scope>
</reference>
<comment type="caution">
    <text evidence="2">The sequence shown here is derived from an EMBL/GenBank/DDBJ whole genome shotgun (WGS) entry which is preliminary data.</text>
</comment>
<dbReference type="CDD" id="cd05271">
    <property type="entry name" value="NDUFA9_like_SDR_a"/>
    <property type="match status" value="1"/>
</dbReference>
<dbReference type="PANTHER" id="PTHR12126">
    <property type="entry name" value="NADH-UBIQUINONE OXIDOREDUCTASE 39 KDA SUBUNIT-RELATED"/>
    <property type="match status" value="1"/>
</dbReference>
<dbReference type="Proteomes" id="UP000789595">
    <property type="component" value="Unassembled WGS sequence"/>
</dbReference>
<dbReference type="InterPro" id="IPR001509">
    <property type="entry name" value="Epimerase_deHydtase"/>
</dbReference>
<dbReference type="SUPFAM" id="SSF51735">
    <property type="entry name" value="NAD(P)-binding Rossmann-fold domains"/>
    <property type="match status" value="1"/>
</dbReference>
<proteinExistence type="predicted"/>
<sequence length="385" mass="41468">MLASSLRRAPRATATRSLSAVVGAVDAHEASASSLRTGEYGLGGRHSVSGVRASLFGATGFLGRYVCSEMGKVGTRVRVGNRGSDDETRHLKVSFDHGQFHAPFYSPRDAASVQDVIGRATCTVNMVGKYYETKGVVPTKKPDGSKSRVNYSYEETNVDVARTIAKAAREAGCEHFIHVSCAAQSPDSPVAWARAKAKGEQAVLEEFPNATIVRPCALFGPEDRLLNWFATVANMPLQVVPLVDDGRAVVQPTYVADVAKVINKIATEPSQYQGKVVELGGPAEYTRRELAEFTFDITKQKAKLIDVPASMASAAASFVDVLPVPLWVPDDVELDRLDVVCSGGEGVLTFADFGMAPTPIEKVAFSYLHRYREGGHFIIAQGYHG</sequence>
<dbReference type="PANTHER" id="PTHR12126:SF11">
    <property type="entry name" value="NADH DEHYDROGENASE [UBIQUINONE] 1 ALPHA SUBCOMPLEX SUBUNIT 9, MITOCHONDRIAL"/>
    <property type="match status" value="1"/>
</dbReference>
<protein>
    <recommendedName>
        <fullName evidence="1">NAD-dependent epimerase/dehydratase domain-containing protein</fullName>
    </recommendedName>
</protein>
<dbReference type="InterPro" id="IPR036291">
    <property type="entry name" value="NAD(P)-bd_dom_sf"/>
</dbReference>
<evidence type="ECO:0000313" key="3">
    <source>
        <dbReference type="Proteomes" id="UP000789595"/>
    </source>
</evidence>
<evidence type="ECO:0000313" key="2">
    <source>
        <dbReference type="EMBL" id="CAH0367878.1"/>
    </source>
</evidence>
<keyword evidence="3" id="KW-1185">Reference proteome</keyword>